<dbReference type="Pfam" id="PF20199">
    <property type="entry name" value="RepSA"/>
    <property type="match status" value="1"/>
</dbReference>
<gene>
    <name evidence="2" type="ORF">DY240_21865</name>
</gene>
<organism evidence="2 3">
    <name type="scientific">Jiangella rhizosphaerae</name>
    <dbReference type="NCBI Taxonomy" id="2293569"/>
    <lineage>
        <taxon>Bacteria</taxon>
        <taxon>Bacillati</taxon>
        <taxon>Actinomycetota</taxon>
        <taxon>Actinomycetes</taxon>
        <taxon>Jiangellales</taxon>
        <taxon>Jiangellaceae</taxon>
        <taxon>Jiangella</taxon>
    </lineage>
</organism>
<dbReference type="Proteomes" id="UP000284057">
    <property type="component" value="Unassembled WGS sequence"/>
</dbReference>
<dbReference type="RefSeq" id="WP_119661954.1">
    <property type="nucleotide sequence ID" value="NZ_QUAL01000190.1"/>
</dbReference>
<proteinExistence type="predicted"/>
<dbReference type="AlphaFoldDB" id="A0A418KL68"/>
<keyword evidence="3" id="KW-1185">Reference proteome</keyword>
<evidence type="ECO:0000313" key="3">
    <source>
        <dbReference type="Proteomes" id="UP000284057"/>
    </source>
</evidence>
<dbReference type="InterPro" id="IPR046828">
    <property type="entry name" value="RepSA"/>
</dbReference>
<comment type="caution">
    <text evidence="2">The sequence shown here is derived from an EMBL/GenBank/DDBJ whole genome shotgun (WGS) entry which is preliminary data.</text>
</comment>
<protein>
    <submittedName>
        <fullName evidence="2">Replication initiation protein</fullName>
    </submittedName>
</protein>
<dbReference type="EMBL" id="QUAL01000190">
    <property type="protein sequence ID" value="RIQ18264.1"/>
    <property type="molecule type" value="Genomic_DNA"/>
</dbReference>
<feature type="region of interest" description="Disordered" evidence="1">
    <location>
        <begin position="124"/>
        <end position="145"/>
    </location>
</feature>
<evidence type="ECO:0000256" key="1">
    <source>
        <dbReference type="SAM" id="MobiDB-lite"/>
    </source>
</evidence>
<accession>A0A418KL68</accession>
<evidence type="ECO:0000313" key="2">
    <source>
        <dbReference type="EMBL" id="RIQ18264.1"/>
    </source>
</evidence>
<dbReference type="OrthoDB" id="3203793at2"/>
<feature type="compositionally biased region" description="Basic residues" evidence="1">
    <location>
        <begin position="133"/>
        <end position="143"/>
    </location>
</feature>
<reference evidence="2 3" key="1">
    <citation type="submission" date="2018-09" db="EMBL/GenBank/DDBJ databases">
        <title>Isolation, diversity and antifungal activity of actinobacteria from wheat.</title>
        <authorList>
            <person name="Han C."/>
        </authorList>
    </citation>
    <scope>NUCLEOTIDE SEQUENCE [LARGE SCALE GENOMIC DNA]</scope>
    <source>
        <strain evidence="2 3">NEAU-YY265</strain>
    </source>
</reference>
<name>A0A418KL68_9ACTN</name>
<sequence>MTSTASLAALDVDQLAARLSQSEAERSTRGCSNPIRLQGSSVHVDAVTGEVVGTYSSDDEHDGYTYVRCGNRREAVCPSCSREYKGDAWHVLMAGLVGGHGVPETVRTHPSVFVTLTAPSFGPVHRATSTNGHGKKTPCRARRDRPVCPHGRPLSCTRRHTDDDRFVGQPLCRDCYDYTAHVVWQWHAPELWRRFTIALRRQLARSVGLPVSSKKGLGFVDFARVAYTKVTEFQARGVVHFHAVVRLDGPTGPDSPPLLDLSADDITTAVRAAAAHVYADADTPHGDTLRLRWGTQLDTRTITLGAGRDNSTGPAHPEMVGGYLSKYLTKGVEDFGLPTTGRIRSASDARHAGATDHACRIIAAAARLVTVNEDYQPIARRLATLGYRGHPITKSRAYGVTFGSRREARRTWRRRRAHLEPDAVVRDVLDLDPDQVDQVDAVITLGSWTYAGRGYLTDFDAANAVRTHTLTRIRRAQ</sequence>